<protein>
    <submittedName>
        <fullName evidence="2">Uncharacterized protein</fullName>
    </submittedName>
</protein>
<proteinExistence type="predicted"/>
<keyword evidence="1" id="KW-0472">Membrane</keyword>
<feature type="transmembrane region" description="Helical" evidence="1">
    <location>
        <begin position="183"/>
        <end position="202"/>
    </location>
</feature>
<sequence length="275" mass="30584">MTPVYSPEGCPGDNVGRWPEVLGRRPAWDEVYLCLGWIISTIARGARELESVGTIDNVANSTLALTNHRSEPGGFIYKSIPPTQEYALILDTSSGIGRLIMQEDERKRALLGEKGGWVQVFWDITRPGPAGCLSTTLLPNTLPWTSLERVGASGIRRSIAHNYASKGAKVITENRRMATRWNYFGLLIVTFTFFSLVMPSAVEGGFAPQSSMLVLFEDKTRMNTASNAKLSLNSTYIRAIINRENTVFMLVFIRTTHLLATFVEWRAGVKYGFDP</sequence>
<dbReference type="AlphaFoldDB" id="A0A9P6C085"/>
<dbReference type="Proteomes" id="UP000807342">
    <property type="component" value="Unassembled WGS sequence"/>
</dbReference>
<keyword evidence="1" id="KW-0812">Transmembrane</keyword>
<dbReference type="EMBL" id="MU151383">
    <property type="protein sequence ID" value="KAF9444354.1"/>
    <property type="molecule type" value="Genomic_DNA"/>
</dbReference>
<comment type="caution">
    <text evidence="2">The sequence shown here is derived from an EMBL/GenBank/DDBJ whole genome shotgun (WGS) entry which is preliminary data.</text>
</comment>
<name>A0A9P6C085_9AGAR</name>
<keyword evidence="3" id="KW-1185">Reference proteome</keyword>
<accession>A0A9P6C085</accession>
<evidence type="ECO:0000313" key="3">
    <source>
        <dbReference type="Proteomes" id="UP000807342"/>
    </source>
</evidence>
<gene>
    <name evidence="2" type="ORF">P691DRAFT_786840</name>
</gene>
<evidence type="ECO:0000313" key="2">
    <source>
        <dbReference type="EMBL" id="KAF9444354.1"/>
    </source>
</evidence>
<organism evidence="2 3">
    <name type="scientific">Macrolepiota fuliginosa MF-IS2</name>
    <dbReference type="NCBI Taxonomy" id="1400762"/>
    <lineage>
        <taxon>Eukaryota</taxon>
        <taxon>Fungi</taxon>
        <taxon>Dikarya</taxon>
        <taxon>Basidiomycota</taxon>
        <taxon>Agaricomycotina</taxon>
        <taxon>Agaricomycetes</taxon>
        <taxon>Agaricomycetidae</taxon>
        <taxon>Agaricales</taxon>
        <taxon>Agaricineae</taxon>
        <taxon>Agaricaceae</taxon>
        <taxon>Macrolepiota</taxon>
    </lineage>
</organism>
<evidence type="ECO:0000256" key="1">
    <source>
        <dbReference type="SAM" id="Phobius"/>
    </source>
</evidence>
<keyword evidence="1" id="KW-1133">Transmembrane helix</keyword>
<reference evidence="2" key="1">
    <citation type="submission" date="2020-11" db="EMBL/GenBank/DDBJ databases">
        <authorList>
            <consortium name="DOE Joint Genome Institute"/>
            <person name="Ahrendt S."/>
            <person name="Riley R."/>
            <person name="Andreopoulos W."/>
            <person name="Labutti K."/>
            <person name="Pangilinan J."/>
            <person name="Ruiz-Duenas F.J."/>
            <person name="Barrasa J.M."/>
            <person name="Sanchez-Garcia M."/>
            <person name="Camarero S."/>
            <person name="Miyauchi S."/>
            <person name="Serrano A."/>
            <person name="Linde D."/>
            <person name="Babiker R."/>
            <person name="Drula E."/>
            <person name="Ayuso-Fernandez I."/>
            <person name="Pacheco R."/>
            <person name="Padilla G."/>
            <person name="Ferreira P."/>
            <person name="Barriuso J."/>
            <person name="Kellner H."/>
            <person name="Castanera R."/>
            <person name="Alfaro M."/>
            <person name="Ramirez L."/>
            <person name="Pisabarro A.G."/>
            <person name="Kuo A."/>
            <person name="Tritt A."/>
            <person name="Lipzen A."/>
            <person name="He G."/>
            <person name="Yan M."/>
            <person name="Ng V."/>
            <person name="Cullen D."/>
            <person name="Martin F."/>
            <person name="Rosso M.-N."/>
            <person name="Henrissat B."/>
            <person name="Hibbett D."/>
            <person name="Martinez A.T."/>
            <person name="Grigoriev I.V."/>
        </authorList>
    </citation>
    <scope>NUCLEOTIDE SEQUENCE</scope>
    <source>
        <strain evidence="2">MF-IS2</strain>
    </source>
</reference>